<keyword evidence="1" id="KW-0732">Signal</keyword>
<feature type="chain" id="PRO_5047038545" evidence="1">
    <location>
        <begin position="27"/>
        <end position="278"/>
    </location>
</feature>
<dbReference type="Proteomes" id="UP001302257">
    <property type="component" value="Chromosome"/>
</dbReference>
<protein>
    <submittedName>
        <fullName evidence="2">Transporter substrate-binding domain-containing protein</fullName>
    </submittedName>
</protein>
<dbReference type="EMBL" id="CP132507">
    <property type="protein sequence ID" value="WNO04296.1"/>
    <property type="molecule type" value="Genomic_DNA"/>
</dbReference>
<evidence type="ECO:0000313" key="3">
    <source>
        <dbReference type="Proteomes" id="UP001302257"/>
    </source>
</evidence>
<dbReference type="SUPFAM" id="SSF53850">
    <property type="entry name" value="Periplasmic binding protein-like II"/>
    <property type="match status" value="1"/>
</dbReference>
<keyword evidence="3" id="KW-1185">Reference proteome</keyword>
<dbReference type="RefSeq" id="WP_313867148.1">
    <property type="nucleotide sequence ID" value="NZ_CP132507.1"/>
</dbReference>
<feature type="signal peptide" evidence="1">
    <location>
        <begin position="1"/>
        <end position="26"/>
    </location>
</feature>
<sequence length="278" mass="30774">MKNPAGINRRVAMASVGISMSGLAWAHCNRAIQVPVSATGQSVVIDGDTVRGIYPDILKAISVKENCRFVVTPVPRARLEKLYETGKADMIVASTRSVRRDEFGVFVPMVRSRAMVISLGDMQRAAFRTTQDVLNNKEVRLVVVRGYDYGSAYHELIEAMAKENRVLLEADPNAVARLMKTNPNDVTIMVPTIIYGAMQEDARLADLLDKLRFEPLDNMPWGESGVYLSKTSLEPGLMKFLQSAMQRTAQAGTVHKGFAAYYPPQVLKDSIRPLDKTP</sequence>
<accession>A0ABZ0AXC5</accession>
<proteinExistence type="predicted"/>
<name>A0ABZ0AXC5_9BURK</name>
<evidence type="ECO:0000256" key="1">
    <source>
        <dbReference type="SAM" id="SignalP"/>
    </source>
</evidence>
<organism evidence="2 3">
    <name type="scientific">Rhodoferax mekongensis</name>
    <dbReference type="NCBI Taxonomy" id="3068341"/>
    <lineage>
        <taxon>Bacteria</taxon>
        <taxon>Pseudomonadati</taxon>
        <taxon>Pseudomonadota</taxon>
        <taxon>Betaproteobacteria</taxon>
        <taxon>Burkholderiales</taxon>
        <taxon>Comamonadaceae</taxon>
        <taxon>Rhodoferax</taxon>
    </lineage>
</organism>
<dbReference type="Gene3D" id="3.40.190.10">
    <property type="entry name" value="Periplasmic binding protein-like II"/>
    <property type="match status" value="2"/>
</dbReference>
<gene>
    <name evidence="2" type="ORF">RAN89_15520</name>
</gene>
<reference evidence="2 3" key="1">
    <citation type="submission" date="2023-08" db="EMBL/GenBank/DDBJ databases">
        <title>Rhodoferax potami sp. nov. and Rhodoferax mekongensis sp. nov., isolated from the Mekong River in Thailand.</title>
        <authorList>
            <person name="Kitikhun S."/>
            <person name="Charoenyingcharoen P."/>
            <person name="Siriarchawattana P."/>
            <person name="Likhitrattanapisal S."/>
            <person name="Nilsakha T."/>
            <person name="Chanpet A."/>
            <person name="Rattanawaree P."/>
            <person name="Ingsriswang S."/>
        </authorList>
    </citation>
    <scope>NUCLEOTIDE SEQUENCE [LARGE SCALE GENOMIC DNA]</scope>
    <source>
        <strain evidence="2 3">TBRC 17307</strain>
    </source>
</reference>
<evidence type="ECO:0000313" key="2">
    <source>
        <dbReference type="EMBL" id="WNO04296.1"/>
    </source>
</evidence>